<dbReference type="InterPro" id="IPR036179">
    <property type="entry name" value="Ig-like_dom_sf"/>
</dbReference>
<dbReference type="GO" id="GO:0098631">
    <property type="term" value="F:cell adhesion mediator activity"/>
    <property type="evidence" value="ECO:0000318"/>
    <property type="project" value="GO_Central"/>
</dbReference>
<keyword evidence="4" id="KW-0677">Repeat</keyword>
<keyword evidence="7" id="KW-1015">Disulfide bond</keyword>
<evidence type="ECO:0000256" key="1">
    <source>
        <dbReference type="ARBA" id="ARBA00004167"/>
    </source>
</evidence>
<reference evidence="12" key="2">
    <citation type="journal article" date="2008" name="Genome Biol.">
        <title>Improved genome assembly and evidence-based global gene model set for the chordate Ciona intestinalis: new insight into intron and operon populations.</title>
        <authorList>
            <person name="Satou Y."/>
            <person name="Mineta K."/>
            <person name="Ogasawara M."/>
            <person name="Sasakura Y."/>
            <person name="Shoguchi E."/>
            <person name="Ueno K."/>
            <person name="Yamada L."/>
            <person name="Matsumoto J."/>
            <person name="Wasserscheid J."/>
            <person name="Dewar K."/>
            <person name="Wiley G.B."/>
            <person name="Macmil S.L."/>
            <person name="Roe B.A."/>
            <person name="Zeller R.W."/>
            <person name="Hastings K.E."/>
            <person name="Lemaire P."/>
            <person name="Lindquist E."/>
            <person name="Endo T."/>
            <person name="Hotta K."/>
            <person name="Inaba K."/>
        </authorList>
    </citation>
    <scope>NUCLEOTIDE SEQUENCE [LARGE SCALE GENOMIC DNA]</scope>
    <source>
        <strain evidence="12">wild type</strain>
    </source>
</reference>
<dbReference type="Pfam" id="PF13927">
    <property type="entry name" value="Ig_3"/>
    <property type="match status" value="1"/>
</dbReference>
<evidence type="ECO:0000313" key="13">
    <source>
        <dbReference type="Proteomes" id="UP000008144"/>
    </source>
</evidence>
<evidence type="ECO:0000256" key="10">
    <source>
        <dbReference type="SAM" id="SignalP"/>
    </source>
</evidence>
<sequence length="560" mass="60298">MMICIRIVLGLFFIAKCSAQITFMLQNVTAEVGSDAVIPCIYETVGLEGMIPTIRWYAQQESSRPRLYVFVQGDEGSTFKGKGITRNLTIGMDGSLIIPQVTLADNDEFSKLVCEVDFASGGQAEGPLTFGVYSFPTTEPVTTSDLTEFESSEEKVIVGSCESGSGYPEPVITFYKGDEKVNEGEANDFLNVFNSGIIKTSETDGTTSVKKTLSIPLSKADDNMQFYCVVTTTMGSESKMQNATMPLFRVKYPTDEVTVTSDSNMIEIGDTIMLTCEGNGYPEPSITSFNEGTSSTISVTVTKEDNNRVIECTATNPTSVPVTGSYTINVNYLDTPMITGSEIVKLGAAFELSCASSGNPQVSSIMWKKNGQDYSQSNPINVASAAFSDQGLYQCVATNGDKTATQEIEVTVNGLSVNNEEKIFESIDSGNTAEMVCVAEANPAPSFVWARVGSEEEVTEAILTQNGMTYTSTLTVGPLDKTFSNVKYTCTVSADGETVEKSFVLPEIETDKPEKEILDKSGSPTAGIIIGILVALLVVAIIIAIFISYVYIGLLFTRDS</sequence>
<keyword evidence="9" id="KW-1133">Transmembrane helix</keyword>
<dbReference type="InterPro" id="IPR013151">
    <property type="entry name" value="Immunoglobulin_dom"/>
</dbReference>
<dbReference type="InterPro" id="IPR051427">
    <property type="entry name" value="Nectin/Nectin-like"/>
</dbReference>
<feature type="domain" description="Ig-like" evidence="11">
    <location>
        <begin position="430"/>
        <end position="504"/>
    </location>
</feature>
<name>F6UB61_CIOIN</name>
<dbReference type="PANTHER" id="PTHR23277">
    <property type="entry name" value="NECTIN-RELATED"/>
    <property type="match status" value="1"/>
</dbReference>
<feature type="signal peptide" evidence="10">
    <location>
        <begin position="1"/>
        <end position="19"/>
    </location>
</feature>
<dbReference type="HOGENOM" id="CLU_486553_0_0_1"/>
<keyword evidence="13" id="KW-1185">Reference proteome</keyword>
<feature type="transmembrane region" description="Helical" evidence="9">
    <location>
        <begin position="528"/>
        <end position="556"/>
    </location>
</feature>
<dbReference type="PANTHER" id="PTHR23277:SF108">
    <property type="entry name" value="FASCICLIN-3"/>
    <property type="match status" value="1"/>
</dbReference>
<dbReference type="Pfam" id="PF00047">
    <property type="entry name" value="ig"/>
    <property type="match status" value="1"/>
</dbReference>
<dbReference type="FunCoup" id="F6UB61">
    <property type="interactions" value="1"/>
</dbReference>
<dbReference type="InterPro" id="IPR003599">
    <property type="entry name" value="Ig_sub"/>
</dbReference>
<evidence type="ECO:0000256" key="2">
    <source>
        <dbReference type="ARBA" id="ARBA00007810"/>
    </source>
</evidence>
<keyword evidence="6 9" id="KW-0472">Membrane</keyword>
<dbReference type="SMART" id="SM00409">
    <property type="entry name" value="IG"/>
    <property type="match status" value="4"/>
</dbReference>
<dbReference type="Proteomes" id="UP000008144">
    <property type="component" value="Chromosome 4"/>
</dbReference>
<keyword evidence="5" id="KW-0130">Cell adhesion</keyword>
<keyword evidence="8" id="KW-0325">Glycoprotein</keyword>
<protein>
    <recommendedName>
        <fullName evidence="11">Ig-like domain-containing protein</fullName>
    </recommendedName>
</protein>
<feature type="domain" description="Ig-like" evidence="11">
    <location>
        <begin position="253"/>
        <end position="323"/>
    </location>
</feature>
<dbReference type="AlphaFoldDB" id="F6UB61"/>
<evidence type="ECO:0000313" key="12">
    <source>
        <dbReference type="Ensembl" id="ENSCINP00000024990.2"/>
    </source>
</evidence>
<dbReference type="InterPro" id="IPR013783">
    <property type="entry name" value="Ig-like_fold"/>
</dbReference>
<evidence type="ECO:0000256" key="7">
    <source>
        <dbReference type="ARBA" id="ARBA00023157"/>
    </source>
</evidence>
<comment type="similarity">
    <text evidence="2">Belongs to the nectin family.</text>
</comment>
<keyword evidence="9" id="KW-0812">Transmembrane</keyword>
<dbReference type="InterPro" id="IPR013162">
    <property type="entry name" value="CD80_C2-set"/>
</dbReference>
<dbReference type="SMART" id="SM00408">
    <property type="entry name" value="IGc2"/>
    <property type="match status" value="4"/>
</dbReference>
<comment type="subcellular location">
    <subcellularLocation>
        <location evidence="1">Membrane</location>
        <topology evidence="1">Single-pass membrane protein</topology>
    </subcellularLocation>
</comment>
<dbReference type="GO" id="GO:0005912">
    <property type="term" value="C:adherens junction"/>
    <property type="evidence" value="ECO:0000318"/>
    <property type="project" value="GO_Central"/>
</dbReference>
<reference evidence="12" key="4">
    <citation type="submission" date="2025-09" db="UniProtKB">
        <authorList>
            <consortium name="Ensembl"/>
        </authorList>
    </citation>
    <scope>IDENTIFICATION</scope>
</reference>
<dbReference type="GO" id="GO:0005886">
    <property type="term" value="C:plasma membrane"/>
    <property type="evidence" value="ECO:0000318"/>
    <property type="project" value="GO_Central"/>
</dbReference>
<evidence type="ECO:0000256" key="9">
    <source>
        <dbReference type="SAM" id="Phobius"/>
    </source>
</evidence>
<dbReference type="STRING" id="7719.ENSCINP00000024990"/>
<reference evidence="12" key="3">
    <citation type="submission" date="2025-08" db="UniProtKB">
        <authorList>
            <consortium name="Ensembl"/>
        </authorList>
    </citation>
    <scope>IDENTIFICATION</scope>
</reference>
<keyword evidence="3 10" id="KW-0732">Signal</keyword>
<evidence type="ECO:0000259" key="11">
    <source>
        <dbReference type="PROSITE" id="PS50835"/>
    </source>
</evidence>
<feature type="chain" id="PRO_5003343882" description="Ig-like domain-containing protein" evidence="10">
    <location>
        <begin position="20"/>
        <end position="560"/>
    </location>
</feature>
<dbReference type="GO" id="GO:0007157">
    <property type="term" value="P:heterophilic cell-cell adhesion via plasma membrane cell adhesion molecules"/>
    <property type="evidence" value="ECO:0000318"/>
    <property type="project" value="GO_Central"/>
</dbReference>
<evidence type="ECO:0000256" key="6">
    <source>
        <dbReference type="ARBA" id="ARBA00023136"/>
    </source>
</evidence>
<feature type="domain" description="Ig-like" evidence="11">
    <location>
        <begin position="336"/>
        <end position="411"/>
    </location>
</feature>
<dbReference type="OMA" id="NITWGTT"/>
<dbReference type="Ensembl" id="ENSCINT00000025236.2">
    <property type="protein sequence ID" value="ENSCINP00000024990.2"/>
    <property type="gene ID" value="ENSCING00000005393.3"/>
</dbReference>
<dbReference type="InParanoid" id="F6UB61"/>
<dbReference type="Pfam" id="PF08205">
    <property type="entry name" value="C2-set_2"/>
    <property type="match status" value="1"/>
</dbReference>
<proteinExistence type="inferred from homology"/>
<dbReference type="InterPro" id="IPR007110">
    <property type="entry name" value="Ig-like_dom"/>
</dbReference>
<dbReference type="InterPro" id="IPR003598">
    <property type="entry name" value="Ig_sub2"/>
</dbReference>
<dbReference type="GeneTree" id="ENSGT00940000168476"/>
<dbReference type="EMBL" id="EAAA01001861">
    <property type="status" value="NOT_ANNOTATED_CDS"/>
    <property type="molecule type" value="Genomic_DNA"/>
</dbReference>
<accession>F6UB61</accession>
<evidence type="ECO:0000256" key="8">
    <source>
        <dbReference type="ARBA" id="ARBA00023180"/>
    </source>
</evidence>
<evidence type="ECO:0000256" key="4">
    <source>
        <dbReference type="ARBA" id="ARBA00022737"/>
    </source>
</evidence>
<organism evidence="12 13">
    <name type="scientific">Ciona intestinalis</name>
    <name type="common">Transparent sea squirt</name>
    <name type="synonym">Ascidia intestinalis</name>
    <dbReference type="NCBI Taxonomy" id="7719"/>
    <lineage>
        <taxon>Eukaryota</taxon>
        <taxon>Metazoa</taxon>
        <taxon>Chordata</taxon>
        <taxon>Tunicata</taxon>
        <taxon>Ascidiacea</taxon>
        <taxon>Phlebobranchia</taxon>
        <taxon>Cionidae</taxon>
        <taxon>Ciona</taxon>
    </lineage>
</organism>
<reference evidence="13" key="1">
    <citation type="journal article" date="2002" name="Science">
        <title>The draft genome of Ciona intestinalis: insights into chordate and vertebrate origins.</title>
        <authorList>
            <person name="Dehal P."/>
            <person name="Satou Y."/>
            <person name="Campbell R.K."/>
            <person name="Chapman J."/>
            <person name="Degnan B."/>
            <person name="De Tomaso A."/>
            <person name="Davidson B."/>
            <person name="Di Gregorio A."/>
            <person name="Gelpke M."/>
            <person name="Goodstein D.M."/>
            <person name="Harafuji N."/>
            <person name="Hastings K.E."/>
            <person name="Ho I."/>
            <person name="Hotta K."/>
            <person name="Huang W."/>
            <person name="Kawashima T."/>
            <person name="Lemaire P."/>
            <person name="Martinez D."/>
            <person name="Meinertzhagen I.A."/>
            <person name="Necula S."/>
            <person name="Nonaka M."/>
            <person name="Putnam N."/>
            <person name="Rash S."/>
            <person name="Saiga H."/>
            <person name="Satake M."/>
            <person name="Terry A."/>
            <person name="Yamada L."/>
            <person name="Wang H.G."/>
            <person name="Awazu S."/>
            <person name="Azumi K."/>
            <person name="Boore J."/>
            <person name="Branno M."/>
            <person name="Chin-Bow S."/>
            <person name="DeSantis R."/>
            <person name="Doyle S."/>
            <person name="Francino P."/>
            <person name="Keys D.N."/>
            <person name="Haga S."/>
            <person name="Hayashi H."/>
            <person name="Hino K."/>
            <person name="Imai K.S."/>
            <person name="Inaba K."/>
            <person name="Kano S."/>
            <person name="Kobayashi K."/>
            <person name="Kobayashi M."/>
            <person name="Lee B.I."/>
            <person name="Makabe K.W."/>
            <person name="Manohar C."/>
            <person name="Matassi G."/>
            <person name="Medina M."/>
            <person name="Mochizuki Y."/>
            <person name="Mount S."/>
            <person name="Morishita T."/>
            <person name="Miura S."/>
            <person name="Nakayama A."/>
            <person name="Nishizaka S."/>
            <person name="Nomoto H."/>
            <person name="Ohta F."/>
            <person name="Oishi K."/>
            <person name="Rigoutsos I."/>
            <person name="Sano M."/>
            <person name="Sasaki A."/>
            <person name="Sasakura Y."/>
            <person name="Shoguchi E."/>
            <person name="Shin-i T."/>
            <person name="Spagnuolo A."/>
            <person name="Stainier D."/>
            <person name="Suzuki M.M."/>
            <person name="Tassy O."/>
            <person name="Takatori N."/>
            <person name="Tokuoka M."/>
            <person name="Yagi K."/>
            <person name="Yoshizaki F."/>
            <person name="Wada S."/>
            <person name="Zhang C."/>
            <person name="Hyatt P.D."/>
            <person name="Larimer F."/>
            <person name="Detter C."/>
            <person name="Doggett N."/>
            <person name="Glavina T."/>
            <person name="Hawkins T."/>
            <person name="Richardson P."/>
            <person name="Lucas S."/>
            <person name="Kohara Y."/>
            <person name="Levine M."/>
            <person name="Satoh N."/>
            <person name="Rokhsar D.S."/>
        </authorList>
    </citation>
    <scope>NUCLEOTIDE SEQUENCE [LARGE SCALE GENOMIC DNA]</scope>
</reference>
<dbReference type="PROSITE" id="PS50835">
    <property type="entry name" value="IG_LIKE"/>
    <property type="match status" value="4"/>
</dbReference>
<evidence type="ECO:0000256" key="5">
    <source>
        <dbReference type="ARBA" id="ARBA00022889"/>
    </source>
</evidence>
<dbReference type="SUPFAM" id="SSF48726">
    <property type="entry name" value="Immunoglobulin"/>
    <property type="match status" value="4"/>
</dbReference>
<dbReference type="GO" id="GO:0007156">
    <property type="term" value="P:homophilic cell adhesion via plasma membrane adhesion molecules"/>
    <property type="evidence" value="ECO:0000318"/>
    <property type="project" value="GO_Central"/>
</dbReference>
<evidence type="ECO:0000256" key="3">
    <source>
        <dbReference type="ARBA" id="ARBA00022729"/>
    </source>
</evidence>
<feature type="domain" description="Ig-like" evidence="11">
    <location>
        <begin position="136"/>
        <end position="246"/>
    </location>
</feature>
<dbReference type="Gene3D" id="2.60.40.10">
    <property type="entry name" value="Immunoglobulins"/>
    <property type="match status" value="5"/>
</dbReference>